<dbReference type="RefSeq" id="WP_308449484.1">
    <property type="nucleotide sequence ID" value="NZ_JAJEQC010000008.1"/>
</dbReference>
<keyword evidence="6" id="KW-1185">Reference proteome</keyword>
<dbReference type="NCBIfam" id="TIGR00180">
    <property type="entry name" value="parB_part"/>
    <property type="match status" value="1"/>
</dbReference>
<dbReference type="Gene3D" id="1.10.10.2830">
    <property type="match status" value="1"/>
</dbReference>
<evidence type="ECO:0000313" key="6">
    <source>
        <dbReference type="Proteomes" id="UP001199424"/>
    </source>
</evidence>
<dbReference type="PANTHER" id="PTHR33375:SF8">
    <property type="entry name" value="NUCLEOID OCCLUSION PROTEIN"/>
    <property type="match status" value="1"/>
</dbReference>
<keyword evidence="3" id="KW-0238">DNA-binding</keyword>
<dbReference type="InterPro" id="IPR041468">
    <property type="entry name" value="HTH_ParB/Spo0J"/>
</dbReference>
<dbReference type="GO" id="GO:0005694">
    <property type="term" value="C:chromosome"/>
    <property type="evidence" value="ECO:0007669"/>
    <property type="project" value="TreeGrafter"/>
</dbReference>
<dbReference type="InterPro" id="IPR001387">
    <property type="entry name" value="Cro/C1-type_HTH"/>
</dbReference>
<evidence type="ECO:0000256" key="3">
    <source>
        <dbReference type="ARBA" id="ARBA00023125"/>
    </source>
</evidence>
<dbReference type="GO" id="GO:0003677">
    <property type="term" value="F:DNA binding"/>
    <property type="evidence" value="ECO:0007669"/>
    <property type="project" value="UniProtKB-KW"/>
</dbReference>
<dbReference type="Pfam" id="PF17762">
    <property type="entry name" value="HTH_ParB"/>
    <property type="match status" value="1"/>
</dbReference>
<dbReference type="SMART" id="SM00470">
    <property type="entry name" value="ParB"/>
    <property type="match status" value="1"/>
</dbReference>
<sequence>MAFAEKKRLLELSPDKIVPNPAQPRLDFPQDELLQLAESIRQNGVLQPILVRRDRDRYVLVAGERRWRASRMAGLKTIPAIVQELSPQDGAVLALIENMQRSDLNFFEEAAAIYALMQDRAMTQEETARRLGMSQPSLANKIRLLRLSGEEQRMVLENHLTERHARALLRMEDPEKRMAALKTVIERKMNVAQTDTYIKSLLEQEGQAKRPKRTFIAKDVRLFLNTIDHAVQTMKEAGIGAAFQRKETDEYYECVVRIPKSAAHKAS</sequence>
<dbReference type="SUPFAM" id="SSF110849">
    <property type="entry name" value="ParB/Sulfiredoxin"/>
    <property type="match status" value="1"/>
</dbReference>
<dbReference type="FunFam" id="1.10.10.2830:FF:000001">
    <property type="entry name" value="Chromosome partitioning protein ParB"/>
    <property type="match status" value="1"/>
</dbReference>
<evidence type="ECO:0000256" key="2">
    <source>
        <dbReference type="ARBA" id="ARBA00006295"/>
    </source>
</evidence>
<accession>A0AAE3AKR1</accession>
<dbReference type="EMBL" id="JAJEQC010000008">
    <property type="protein sequence ID" value="MCC2137232.1"/>
    <property type="molecule type" value="Genomic_DNA"/>
</dbReference>
<organism evidence="5 6">
    <name type="scientific">Hominenteromicrobium mulieris</name>
    <dbReference type="NCBI Taxonomy" id="2885357"/>
    <lineage>
        <taxon>Bacteria</taxon>
        <taxon>Bacillati</taxon>
        <taxon>Bacillota</taxon>
        <taxon>Clostridia</taxon>
        <taxon>Eubacteriales</taxon>
        <taxon>Oscillospiraceae</taxon>
        <taxon>Hominenteromicrobium</taxon>
    </lineage>
</organism>
<dbReference type="Gene3D" id="3.90.1530.30">
    <property type="match status" value="1"/>
</dbReference>
<gene>
    <name evidence="5" type="ORF">LKD31_09395</name>
</gene>
<proteinExistence type="inferred from homology"/>
<comment type="caution">
    <text evidence="5">The sequence shown here is derived from an EMBL/GenBank/DDBJ whole genome shotgun (WGS) entry which is preliminary data.</text>
</comment>
<evidence type="ECO:0000256" key="1">
    <source>
        <dbReference type="ARBA" id="ARBA00004453"/>
    </source>
</evidence>
<comment type="similarity">
    <text evidence="2">Belongs to the ParB family.</text>
</comment>
<dbReference type="InterPro" id="IPR036086">
    <property type="entry name" value="ParB/Sulfiredoxin_sf"/>
</dbReference>
<dbReference type="GO" id="GO:0045881">
    <property type="term" value="P:positive regulation of sporulation resulting in formation of a cellular spore"/>
    <property type="evidence" value="ECO:0007669"/>
    <property type="project" value="TreeGrafter"/>
</dbReference>
<dbReference type="InterPro" id="IPR004437">
    <property type="entry name" value="ParB/RepB/Spo0J"/>
</dbReference>
<dbReference type="GO" id="GO:0009295">
    <property type="term" value="C:nucleoid"/>
    <property type="evidence" value="ECO:0007669"/>
    <property type="project" value="UniProtKB-SubCell"/>
</dbReference>
<dbReference type="Proteomes" id="UP001199424">
    <property type="component" value="Unassembled WGS sequence"/>
</dbReference>
<dbReference type="GO" id="GO:0007059">
    <property type="term" value="P:chromosome segregation"/>
    <property type="evidence" value="ECO:0007669"/>
    <property type="project" value="TreeGrafter"/>
</dbReference>
<dbReference type="InterPro" id="IPR003115">
    <property type="entry name" value="ParB_N"/>
</dbReference>
<dbReference type="Pfam" id="PF02195">
    <property type="entry name" value="ParB_N"/>
    <property type="match status" value="1"/>
</dbReference>
<dbReference type="FunFam" id="3.90.1530.30:FF:000001">
    <property type="entry name" value="Chromosome partitioning protein ParB"/>
    <property type="match status" value="1"/>
</dbReference>
<dbReference type="PROSITE" id="PS50943">
    <property type="entry name" value="HTH_CROC1"/>
    <property type="match status" value="1"/>
</dbReference>
<comment type="subcellular location">
    <subcellularLocation>
        <location evidence="1">Cytoplasm</location>
        <location evidence="1">Nucleoid</location>
    </subcellularLocation>
</comment>
<feature type="domain" description="HTH cro/C1-type" evidence="4">
    <location>
        <begin position="113"/>
        <end position="140"/>
    </location>
</feature>
<dbReference type="PANTHER" id="PTHR33375">
    <property type="entry name" value="CHROMOSOME-PARTITIONING PROTEIN PARB-RELATED"/>
    <property type="match status" value="1"/>
</dbReference>
<name>A0AAE3AKR1_9FIRM</name>
<protein>
    <submittedName>
        <fullName evidence="5">ParB/RepB/Spo0J family partition protein</fullName>
    </submittedName>
</protein>
<reference evidence="5" key="1">
    <citation type="submission" date="2021-10" db="EMBL/GenBank/DDBJ databases">
        <title>Anaerobic single-cell dispensing facilitates the cultivation of human gut bacteria.</title>
        <authorList>
            <person name="Afrizal A."/>
        </authorList>
    </citation>
    <scope>NUCLEOTIDE SEQUENCE</scope>
    <source>
        <strain evidence="5">CLA-AA-H250</strain>
    </source>
</reference>
<evidence type="ECO:0000259" key="4">
    <source>
        <dbReference type="PROSITE" id="PS50943"/>
    </source>
</evidence>
<dbReference type="CDD" id="cd16393">
    <property type="entry name" value="SPO0J_N"/>
    <property type="match status" value="1"/>
</dbReference>
<dbReference type="InterPro" id="IPR050336">
    <property type="entry name" value="Chromosome_partition/occlusion"/>
</dbReference>
<dbReference type="AlphaFoldDB" id="A0AAE3AKR1"/>
<evidence type="ECO:0000313" key="5">
    <source>
        <dbReference type="EMBL" id="MCC2137232.1"/>
    </source>
</evidence>
<dbReference type="SUPFAM" id="SSF109709">
    <property type="entry name" value="KorB DNA-binding domain-like"/>
    <property type="match status" value="1"/>
</dbReference>